<dbReference type="GO" id="GO:0070531">
    <property type="term" value="C:BRCA1-A complex"/>
    <property type="evidence" value="ECO:0007669"/>
    <property type="project" value="InterPro"/>
</dbReference>
<dbReference type="Pfam" id="PF01398">
    <property type="entry name" value="JAB"/>
    <property type="match status" value="1"/>
</dbReference>
<dbReference type="EMBL" id="GFPF01006387">
    <property type="protein sequence ID" value="MAA17533.1"/>
    <property type="molecule type" value="Transcribed_RNA"/>
</dbReference>
<keyword evidence="8" id="KW-0175">Coiled coil</keyword>
<keyword evidence="7" id="KW-0482">Metalloprotease</keyword>
<keyword evidence="6" id="KW-0862">Zinc</keyword>
<dbReference type="PROSITE" id="PS50249">
    <property type="entry name" value="MPN"/>
    <property type="match status" value="1"/>
</dbReference>
<evidence type="ECO:0000256" key="5">
    <source>
        <dbReference type="ARBA" id="ARBA00022801"/>
    </source>
</evidence>
<name>A0A224YTE2_9ACAR</name>
<keyword evidence="4" id="KW-0833">Ubl conjugation pathway</keyword>
<protein>
    <submittedName>
        <fullName evidence="10">BRCA1/BRCA2-containing complex subunit 3</fullName>
    </submittedName>
</protein>
<accession>A0A224YTE2</accession>
<organism evidence="10">
    <name type="scientific">Rhipicephalus zambeziensis</name>
    <dbReference type="NCBI Taxonomy" id="60191"/>
    <lineage>
        <taxon>Eukaryota</taxon>
        <taxon>Metazoa</taxon>
        <taxon>Ecdysozoa</taxon>
        <taxon>Arthropoda</taxon>
        <taxon>Chelicerata</taxon>
        <taxon>Arachnida</taxon>
        <taxon>Acari</taxon>
        <taxon>Parasitiformes</taxon>
        <taxon>Ixodida</taxon>
        <taxon>Ixodoidea</taxon>
        <taxon>Ixodidae</taxon>
        <taxon>Rhipicephalinae</taxon>
        <taxon>Rhipicephalus</taxon>
        <taxon>Rhipicephalus</taxon>
    </lineage>
</organism>
<comment type="similarity">
    <text evidence="1">Belongs to the peptidase M67A family. BRCC36 subfamily.</text>
</comment>
<dbReference type="InterPro" id="IPR040749">
    <property type="entry name" value="BRCC36_C"/>
</dbReference>
<keyword evidence="2" id="KW-0645">Protease</keyword>
<reference evidence="10" key="1">
    <citation type="journal article" date="2017" name="Parasit. Vectors">
        <title>Sialotranscriptomics of Rhipicephalus zambeziensis reveals intricate expression profiles of secretory proteins and suggests tight temporal transcriptional regulation during blood-feeding.</title>
        <authorList>
            <person name="de Castro M.H."/>
            <person name="de Klerk D."/>
            <person name="Pienaar R."/>
            <person name="Rees D.J.G."/>
            <person name="Mans B.J."/>
        </authorList>
    </citation>
    <scope>NUCLEOTIDE SEQUENCE</scope>
    <source>
        <tissue evidence="10">Salivary glands</tissue>
    </source>
</reference>
<evidence type="ECO:0000256" key="8">
    <source>
        <dbReference type="SAM" id="Coils"/>
    </source>
</evidence>
<dbReference type="GO" id="GO:0046872">
    <property type="term" value="F:metal ion binding"/>
    <property type="evidence" value="ECO:0007669"/>
    <property type="project" value="UniProtKB-KW"/>
</dbReference>
<feature type="domain" description="MPN" evidence="9">
    <location>
        <begin position="6"/>
        <end position="149"/>
    </location>
</feature>
<dbReference type="Gene3D" id="3.40.140.10">
    <property type="entry name" value="Cytidine Deaminase, domain 2"/>
    <property type="match status" value="1"/>
</dbReference>
<dbReference type="GO" id="GO:0006508">
    <property type="term" value="P:proteolysis"/>
    <property type="evidence" value="ECO:0007669"/>
    <property type="project" value="UniProtKB-KW"/>
</dbReference>
<evidence type="ECO:0000256" key="3">
    <source>
        <dbReference type="ARBA" id="ARBA00022723"/>
    </source>
</evidence>
<dbReference type="AlphaFoldDB" id="A0A224YTE2"/>
<evidence type="ECO:0000256" key="1">
    <source>
        <dbReference type="ARBA" id="ARBA00008021"/>
    </source>
</evidence>
<dbReference type="CDD" id="cd08068">
    <property type="entry name" value="MPN_BRCC36"/>
    <property type="match status" value="1"/>
</dbReference>
<evidence type="ECO:0000256" key="2">
    <source>
        <dbReference type="ARBA" id="ARBA00022670"/>
    </source>
</evidence>
<dbReference type="InterPro" id="IPR033860">
    <property type="entry name" value="MPN_BRCC36"/>
</dbReference>
<dbReference type="GO" id="GO:0070536">
    <property type="term" value="P:protein K63-linked deubiquitination"/>
    <property type="evidence" value="ECO:0007669"/>
    <property type="project" value="InterPro"/>
</dbReference>
<evidence type="ECO:0000259" key="9">
    <source>
        <dbReference type="PROSITE" id="PS50249"/>
    </source>
</evidence>
<keyword evidence="5" id="KW-0378">Hydrolase</keyword>
<dbReference type="Pfam" id="PF18110">
    <property type="entry name" value="BRCC36_C"/>
    <property type="match status" value="1"/>
</dbReference>
<proteinExistence type="inferred from homology"/>
<evidence type="ECO:0000256" key="7">
    <source>
        <dbReference type="ARBA" id="ARBA00023049"/>
    </source>
</evidence>
<evidence type="ECO:0000256" key="6">
    <source>
        <dbReference type="ARBA" id="ARBA00022833"/>
    </source>
</evidence>
<feature type="coiled-coil region" evidence="8">
    <location>
        <begin position="232"/>
        <end position="266"/>
    </location>
</feature>
<dbReference type="SMART" id="SM00232">
    <property type="entry name" value="JAB_MPN"/>
    <property type="match status" value="1"/>
</dbReference>
<sequence>MSTVRVNLSADVYMVCLSHALSTEKEEVMGLLIGEIDETKVAHISAVILLRRSDKRKDRVEISPEQLSDASTQAETLAINLRKPMRVLGWYHSHPHITVWPSHVDVQTQAIYQMMDEGFVGLIFSVFSEDATSKLNQVQITCFQSVNQASNGEPQRYVRMEIPLHIVPSTYISQACLDALVRLPEILCQEEQDMYSMTKQVPGLDLLTRMHNNSVFVKALCNIAESVSGPLLQSLENRLRQNRDKIERMRTEKDELLQKIAVAEACASAQASIRSTAQAVDTNQ</sequence>
<dbReference type="SUPFAM" id="SSF102712">
    <property type="entry name" value="JAB1/MPN domain"/>
    <property type="match status" value="1"/>
</dbReference>
<evidence type="ECO:0000256" key="4">
    <source>
        <dbReference type="ARBA" id="ARBA00022786"/>
    </source>
</evidence>
<dbReference type="PANTHER" id="PTHR10410">
    <property type="entry name" value="EUKARYOTIC TRANSLATION INITIATION FACTOR 3 -RELATED"/>
    <property type="match status" value="1"/>
</dbReference>
<keyword evidence="3" id="KW-0479">Metal-binding</keyword>
<dbReference type="GO" id="GO:0006281">
    <property type="term" value="P:DNA repair"/>
    <property type="evidence" value="ECO:0007669"/>
    <property type="project" value="InterPro"/>
</dbReference>
<dbReference type="InterPro" id="IPR000555">
    <property type="entry name" value="JAMM/MPN+_dom"/>
</dbReference>
<dbReference type="GO" id="GO:0008237">
    <property type="term" value="F:metallopeptidase activity"/>
    <property type="evidence" value="ECO:0007669"/>
    <property type="project" value="UniProtKB-KW"/>
</dbReference>
<dbReference type="GO" id="GO:0004843">
    <property type="term" value="F:cysteine-type deubiquitinase activity"/>
    <property type="evidence" value="ECO:0007669"/>
    <property type="project" value="InterPro"/>
</dbReference>
<dbReference type="InterPro" id="IPR050242">
    <property type="entry name" value="JAMM_MPN+_peptidase_M67A"/>
</dbReference>
<evidence type="ECO:0000313" key="10">
    <source>
        <dbReference type="EMBL" id="MAA17533.1"/>
    </source>
</evidence>
<dbReference type="GO" id="GO:0070552">
    <property type="term" value="C:BRISC complex"/>
    <property type="evidence" value="ECO:0007669"/>
    <property type="project" value="InterPro"/>
</dbReference>
<dbReference type="InterPro" id="IPR037518">
    <property type="entry name" value="MPN"/>
</dbReference>